<gene>
    <name evidence="2" type="ORF">B7R25_11025</name>
</gene>
<dbReference type="SMART" id="SM00450">
    <property type="entry name" value="RHOD"/>
    <property type="match status" value="1"/>
</dbReference>
<organism evidence="2 3">
    <name type="scientific">Subtercola boreus</name>
    <dbReference type="NCBI Taxonomy" id="120213"/>
    <lineage>
        <taxon>Bacteria</taxon>
        <taxon>Bacillati</taxon>
        <taxon>Actinomycetota</taxon>
        <taxon>Actinomycetes</taxon>
        <taxon>Micrococcales</taxon>
        <taxon>Microbacteriaceae</taxon>
        <taxon>Subtercola</taxon>
    </lineage>
</organism>
<dbReference type="InterPro" id="IPR036873">
    <property type="entry name" value="Rhodanese-like_dom_sf"/>
</dbReference>
<dbReference type="RefSeq" id="WP_116419023.1">
    <property type="nucleotide sequence ID" value="NZ_NBXC01000021.1"/>
</dbReference>
<dbReference type="Gene3D" id="3.40.250.10">
    <property type="entry name" value="Rhodanese-like domain"/>
    <property type="match status" value="1"/>
</dbReference>
<dbReference type="CDD" id="cd00158">
    <property type="entry name" value="RHOD"/>
    <property type="match status" value="1"/>
</dbReference>
<dbReference type="AlphaFoldDB" id="A0A3E0WAI4"/>
<protein>
    <submittedName>
        <fullName evidence="2">Sulfurtransferase</fullName>
    </submittedName>
</protein>
<dbReference type="PANTHER" id="PTHR45431:SF3">
    <property type="entry name" value="RHODANESE-LIKE DOMAIN-CONTAINING PROTEIN 15, CHLOROPLASTIC"/>
    <property type="match status" value="1"/>
</dbReference>
<dbReference type="PROSITE" id="PS50206">
    <property type="entry name" value="RHODANESE_3"/>
    <property type="match status" value="1"/>
</dbReference>
<proteinExistence type="predicted"/>
<dbReference type="InterPro" id="IPR052367">
    <property type="entry name" value="Thiosulfate_ST/Rhodanese-like"/>
</dbReference>
<dbReference type="Pfam" id="PF00581">
    <property type="entry name" value="Rhodanese"/>
    <property type="match status" value="1"/>
</dbReference>
<feature type="domain" description="Rhodanese" evidence="1">
    <location>
        <begin position="11"/>
        <end position="95"/>
    </location>
</feature>
<dbReference type="InterPro" id="IPR001763">
    <property type="entry name" value="Rhodanese-like_dom"/>
</dbReference>
<accession>A0A3E0WAI4</accession>
<comment type="caution">
    <text evidence="2">The sequence shown here is derived from an EMBL/GenBank/DDBJ whole genome shotgun (WGS) entry which is preliminary data.</text>
</comment>
<reference evidence="2 3" key="1">
    <citation type="submission" date="2017-04" db="EMBL/GenBank/DDBJ databases">
        <title>Comparative genome analysis of Subtercola boreus.</title>
        <authorList>
            <person name="Cho Y.-J."/>
            <person name="Cho A."/>
            <person name="Kim O.-S."/>
            <person name="Lee J.-I."/>
        </authorList>
    </citation>
    <scope>NUCLEOTIDE SEQUENCE [LARGE SCALE GENOMIC DNA]</scope>
    <source>
        <strain evidence="2 3">P28004</strain>
    </source>
</reference>
<evidence type="ECO:0000259" key="1">
    <source>
        <dbReference type="PROSITE" id="PS50206"/>
    </source>
</evidence>
<dbReference type="EMBL" id="NBXE01000026">
    <property type="protein sequence ID" value="RFA26290.1"/>
    <property type="molecule type" value="Genomic_DNA"/>
</dbReference>
<name>A0A3E0WAI4_9MICO</name>
<dbReference type="OrthoDB" id="9800872at2"/>
<dbReference type="SUPFAM" id="SSF52821">
    <property type="entry name" value="Rhodanese/Cell cycle control phosphatase"/>
    <property type="match status" value="1"/>
</dbReference>
<evidence type="ECO:0000313" key="2">
    <source>
        <dbReference type="EMBL" id="RFA26290.1"/>
    </source>
</evidence>
<evidence type="ECO:0000313" key="3">
    <source>
        <dbReference type="Proteomes" id="UP000257080"/>
    </source>
</evidence>
<keyword evidence="2" id="KW-0808">Transferase</keyword>
<dbReference type="InterPro" id="IPR001307">
    <property type="entry name" value="Thiosulphate_STrfase_CS"/>
</dbReference>
<dbReference type="Proteomes" id="UP000257080">
    <property type="component" value="Unassembled WGS sequence"/>
</dbReference>
<dbReference type="GO" id="GO:0004792">
    <property type="term" value="F:thiosulfate-cyanide sulfurtransferase activity"/>
    <property type="evidence" value="ECO:0007669"/>
    <property type="project" value="InterPro"/>
</dbReference>
<dbReference type="PANTHER" id="PTHR45431">
    <property type="entry name" value="RHODANESE-LIKE DOMAIN-CONTAINING PROTEIN 15, CHLOROPLASTIC"/>
    <property type="match status" value="1"/>
</dbReference>
<dbReference type="PROSITE" id="PS00380">
    <property type="entry name" value="RHODANESE_1"/>
    <property type="match status" value="1"/>
</dbReference>
<sequence>MNEITVTQLAALPSPVVIDVREPDEFASGHVPGAINVPLGSLPGADLPEGPLHVICEMGGRSARATTALERQGRTATNIEGGTAAWREAGLPTTTEG</sequence>